<dbReference type="SUPFAM" id="SSF53474">
    <property type="entry name" value="alpha/beta-Hydrolases"/>
    <property type="match status" value="1"/>
</dbReference>
<dbReference type="GO" id="GO:0052689">
    <property type="term" value="F:carboxylic ester hydrolase activity"/>
    <property type="evidence" value="ECO:0007669"/>
    <property type="project" value="UniProtKB-ARBA"/>
</dbReference>
<dbReference type="PANTHER" id="PTHR22946:SF9">
    <property type="entry name" value="POLYKETIDE TRANSFERASE AF380"/>
    <property type="match status" value="1"/>
</dbReference>
<dbReference type="EMBL" id="APAT01000018">
    <property type="protein sequence ID" value="EMP55105.1"/>
    <property type="molecule type" value="Genomic_DNA"/>
</dbReference>
<dbReference type="PANTHER" id="PTHR22946">
    <property type="entry name" value="DIENELACTONE HYDROLASE DOMAIN-CONTAINING PROTEIN-RELATED"/>
    <property type="match status" value="1"/>
</dbReference>
<dbReference type="GO" id="GO:0008239">
    <property type="term" value="F:dipeptidyl-peptidase activity"/>
    <property type="evidence" value="ECO:0007669"/>
    <property type="project" value="InterPro"/>
</dbReference>
<evidence type="ECO:0000259" key="3">
    <source>
        <dbReference type="SMART" id="SM00939"/>
    </source>
</evidence>
<evidence type="ECO:0000313" key="4">
    <source>
        <dbReference type="EMBL" id="EMP55105.1"/>
    </source>
</evidence>
<feature type="chain" id="PRO_5004081067" evidence="2">
    <location>
        <begin position="30"/>
        <end position="556"/>
    </location>
</feature>
<dbReference type="InterPro" id="IPR013736">
    <property type="entry name" value="Xaa-Pro_dipept_C"/>
</dbReference>
<dbReference type="OrthoDB" id="9806163at2"/>
<dbReference type="Gene3D" id="2.60.120.260">
    <property type="entry name" value="Galactose-binding domain-like"/>
    <property type="match status" value="1"/>
</dbReference>
<dbReference type="SUPFAM" id="SSF49785">
    <property type="entry name" value="Galactose-binding domain-like"/>
    <property type="match status" value="1"/>
</dbReference>
<comment type="caution">
    <text evidence="4">The sequence shown here is derived from an EMBL/GenBank/DDBJ whole genome shotgun (WGS) entry which is preliminary data.</text>
</comment>
<feature type="domain" description="Xaa-Pro dipeptidyl-peptidase C-terminal" evidence="3">
    <location>
        <begin position="322"/>
        <end position="552"/>
    </location>
</feature>
<keyword evidence="2" id="KW-0732">Signal</keyword>
<protein>
    <submittedName>
        <fullName evidence="4">Acyl esterase</fullName>
    </submittedName>
</protein>
<dbReference type="AlphaFoldDB" id="M7CSI9"/>
<dbReference type="RefSeq" id="WP_008939648.1">
    <property type="nucleotide sequence ID" value="NZ_APAT01000018.1"/>
</dbReference>
<dbReference type="eggNOG" id="COG2936">
    <property type="taxonomic scope" value="Bacteria"/>
</dbReference>
<dbReference type="InterPro" id="IPR008979">
    <property type="entry name" value="Galactose-bd-like_sf"/>
</dbReference>
<dbReference type="SMART" id="SM00939">
    <property type="entry name" value="PepX_C"/>
    <property type="match status" value="1"/>
</dbReference>
<dbReference type="Pfam" id="PF08530">
    <property type="entry name" value="PepX_C"/>
    <property type="match status" value="1"/>
</dbReference>
<evidence type="ECO:0000313" key="5">
    <source>
        <dbReference type="Proteomes" id="UP000011960"/>
    </source>
</evidence>
<dbReference type="STRING" id="1288826.MSNKSG1_12577"/>
<gene>
    <name evidence="4" type="ORF">MSNKSG1_12577</name>
</gene>
<dbReference type="InterPro" id="IPR050261">
    <property type="entry name" value="FrsA_esterase"/>
</dbReference>
<dbReference type="Pfam" id="PF02129">
    <property type="entry name" value="Peptidase_S15"/>
    <property type="match status" value="1"/>
</dbReference>
<sequence length="556" mass="60897">MMMKQSLVRALIPCLLLFLFILPADRASAGESALFPTASLVAGVLNQPLFPVSDAYTTNDDVVIYADDGVNLEANVFIPTSGQSSYPAIIFVNSWGLNEYEYLTAAGRLAEQGYIVLSYSSRGWGKSGGLINTAGPKDMTDFSAVVDWLITNTPVDPSAIGAAGISYGAGLSLLGAAHDPRVRAVAAMSGWGNLAEALYGQQTPRLVWGELLTLTGELIGHPDPIINELWQNILHQQDVDTTIAWANRRSPLSVVDQLNANGTAVYMANNWGDNLFQPNSPLRLFHQLSGPKHIDLQPGTHATVEIVGMIGDGNTHVWNNVQRWFDRYLKGQPDAMEGQPPVQMKIKLSNRYEGFADFPVPATQTRRWYLHPRTWFSQGELSDTPYQSWFGKTEWISSWAGTLADTGIPLASQLFEQVNVPVVAPILTLGRDRSIWFQTPKLGSPLKIRGIPETTVQVTPKSDHLQLVAYLYDMDWTGTGKLITHAPITVPETTPGQSLTLDIDLVATAYDIPAGDRLVLVIDSRDLLYKYPDQGTTSVGFEFSNNRASTLEVPAL</sequence>
<dbReference type="InterPro" id="IPR005674">
    <property type="entry name" value="CocE/Ser_esterase"/>
</dbReference>
<proteinExistence type="predicted"/>
<keyword evidence="5" id="KW-1185">Reference proteome</keyword>
<accession>M7CSI9</accession>
<dbReference type="Gene3D" id="3.40.50.1820">
    <property type="entry name" value="alpha/beta hydrolase"/>
    <property type="match status" value="1"/>
</dbReference>
<dbReference type="InterPro" id="IPR029058">
    <property type="entry name" value="AB_hydrolase_fold"/>
</dbReference>
<keyword evidence="1" id="KW-0378">Hydrolase</keyword>
<evidence type="ECO:0000256" key="2">
    <source>
        <dbReference type="SAM" id="SignalP"/>
    </source>
</evidence>
<dbReference type="InterPro" id="IPR000383">
    <property type="entry name" value="Xaa-Pro-like_dom"/>
</dbReference>
<dbReference type="PATRIC" id="fig|1288826.3.peg.2492"/>
<name>M7CSI9_9GAMM</name>
<evidence type="ECO:0000256" key="1">
    <source>
        <dbReference type="ARBA" id="ARBA00022801"/>
    </source>
</evidence>
<reference evidence="4 5" key="1">
    <citation type="journal article" date="2013" name="Genome Announc.">
        <title>Genome Sequence of Hydrothermal Arsenic-Respiring Bacterium Marinobacter santoriniensis NKSG1T.</title>
        <authorList>
            <person name="Handley K.M."/>
            <person name="Upton M."/>
            <person name="Beatson S.A."/>
            <person name="Hery M."/>
            <person name="Lloyd J.R."/>
        </authorList>
    </citation>
    <scope>NUCLEOTIDE SEQUENCE [LARGE SCALE GENOMIC DNA]</scope>
    <source>
        <strain evidence="4 5">NKSG1</strain>
    </source>
</reference>
<feature type="signal peptide" evidence="2">
    <location>
        <begin position="1"/>
        <end position="29"/>
    </location>
</feature>
<organism evidence="4 5">
    <name type="scientific">Marinobacter santoriniensis NKSG1</name>
    <dbReference type="NCBI Taxonomy" id="1288826"/>
    <lineage>
        <taxon>Bacteria</taxon>
        <taxon>Pseudomonadati</taxon>
        <taxon>Pseudomonadota</taxon>
        <taxon>Gammaproteobacteria</taxon>
        <taxon>Pseudomonadales</taxon>
        <taxon>Marinobacteraceae</taxon>
        <taxon>Marinobacter</taxon>
    </lineage>
</organism>
<dbReference type="Proteomes" id="UP000011960">
    <property type="component" value="Unassembled WGS sequence"/>
</dbReference>
<dbReference type="NCBIfam" id="TIGR00976">
    <property type="entry name" value="CocE_NonD"/>
    <property type="match status" value="1"/>
</dbReference>